<proteinExistence type="inferred from homology"/>
<keyword evidence="5" id="KW-0472">Membrane</keyword>
<organism evidence="8 9">
    <name type="scientific">Aminipila butyrica</name>
    <dbReference type="NCBI Taxonomy" id="433296"/>
    <lineage>
        <taxon>Bacteria</taxon>
        <taxon>Bacillati</taxon>
        <taxon>Bacillota</taxon>
        <taxon>Clostridia</taxon>
        <taxon>Peptostreptococcales</taxon>
        <taxon>Anaerovoracaceae</taxon>
        <taxon>Aminipila</taxon>
    </lineage>
</organism>
<dbReference type="InterPro" id="IPR041033">
    <property type="entry name" value="SpaA_PFL_dom_1"/>
</dbReference>
<reference evidence="8 9" key="1">
    <citation type="submission" date="2020-02" db="EMBL/GenBank/DDBJ databases">
        <authorList>
            <person name="Kim Y.B."/>
            <person name="Roh S.W."/>
        </authorList>
    </citation>
    <scope>NUCLEOTIDE SEQUENCE [LARGE SCALE GENOMIC DNA]</scope>
    <source>
        <strain evidence="8 9">DSM 103574</strain>
    </source>
</reference>
<keyword evidence="5" id="KW-1133">Transmembrane helix</keyword>
<dbReference type="Gene3D" id="2.60.40.740">
    <property type="match status" value="2"/>
</dbReference>
<evidence type="ECO:0000313" key="8">
    <source>
        <dbReference type="EMBL" id="QIB69343.1"/>
    </source>
</evidence>
<evidence type="ECO:0000259" key="7">
    <source>
        <dbReference type="Pfam" id="PF24547"/>
    </source>
</evidence>
<feature type="domain" description="DUF7601" evidence="7">
    <location>
        <begin position="1088"/>
        <end position="1193"/>
    </location>
</feature>
<dbReference type="Gene3D" id="2.60.40.10">
    <property type="entry name" value="Immunoglobulins"/>
    <property type="match status" value="2"/>
</dbReference>
<protein>
    <submittedName>
        <fullName evidence="8">Uncharacterized protein</fullName>
    </submittedName>
</protein>
<feature type="domain" description="SpaA-like prealbumin fold" evidence="6">
    <location>
        <begin position="1486"/>
        <end position="1572"/>
    </location>
</feature>
<dbReference type="PANTHER" id="PTHR36108">
    <property type="entry name" value="COLOSSIN-B-RELATED"/>
    <property type="match status" value="1"/>
</dbReference>
<name>A0A858BTT5_9FIRM</name>
<evidence type="ECO:0000259" key="6">
    <source>
        <dbReference type="Pfam" id="PF17802"/>
    </source>
</evidence>
<keyword evidence="2" id="KW-0964">Secreted</keyword>
<dbReference type="Pfam" id="PF17802">
    <property type="entry name" value="SpaA"/>
    <property type="match status" value="2"/>
</dbReference>
<evidence type="ECO:0000256" key="4">
    <source>
        <dbReference type="SAM" id="MobiDB-lite"/>
    </source>
</evidence>
<comment type="similarity">
    <text evidence="1">Belongs to the serine-aspartate repeat-containing protein (SDr) family.</text>
</comment>
<feature type="domain" description="SpaA-like prealbumin fold" evidence="6">
    <location>
        <begin position="981"/>
        <end position="1061"/>
    </location>
</feature>
<dbReference type="InterPro" id="IPR055382">
    <property type="entry name" value="DUF7601"/>
</dbReference>
<gene>
    <name evidence="8" type="ORF">Ami103574_08400</name>
</gene>
<evidence type="ECO:0000256" key="2">
    <source>
        <dbReference type="ARBA" id="ARBA00022525"/>
    </source>
</evidence>
<dbReference type="KEGG" id="abut:Ami103574_08400"/>
<accession>A0A858BTT5</accession>
<keyword evidence="3" id="KW-0732">Signal</keyword>
<dbReference type="Gene3D" id="2.60.40.1140">
    <property type="entry name" value="Collagen-binding surface protein Cna, B-type domain"/>
    <property type="match status" value="3"/>
</dbReference>
<feature type="transmembrane region" description="Helical" evidence="5">
    <location>
        <begin position="1628"/>
        <end position="1647"/>
    </location>
</feature>
<dbReference type="InterPro" id="IPR008966">
    <property type="entry name" value="Adhesion_dom_sf"/>
</dbReference>
<feature type="compositionally biased region" description="Gly residues" evidence="4">
    <location>
        <begin position="1434"/>
        <end position="1444"/>
    </location>
</feature>
<dbReference type="RefSeq" id="WP_163066520.1">
    <property type="nucleotide sequence ID" value="NZ_CP048649.1"/>
</dbReference>
<evidence type="ECO:0000256" key="3">
    <source>
        <dbReference type="ARBA" id="ARBA00022729"/>
    </source>
</evidence>
<dbReference type="SUPFAM" id="SSF49401">
    <property type="entry name" value="Bacterial adhesins"/>
    <property type="match status" value="4"/>
</dbReference>
<feature type="domain" description="DUF7601" evidence="7">
    <location>
        <begin position="1315"/>
        <end position="1429"/>
    </location>
</feature>
<feature type="domain" description="DUF7601" evidence="7">
    <location>
        <begin position="1197"/>
        <end position="1312"/>
    </location>
</feature>
<dbReference type="PANTHER" id="PTHR36108:SF13">
    <property type="entry name" value="COLOSSIN-B-RELATED"/>
    <property type="match status" value="1"/>
</dbReference>
<dbReference type="Pfam" id="PF24547">
    <property type="entry name" value="DUF7601"/>
    <property type="match status" value="3"/>
</dbReference>
<evidence type="ECO:0000256" key="5">
    <source>
        <dbReference type="SAM" id="Phobius"/>
    </source>
</evidence>
<keyword evidence="5" id="KW-0812">Transmembrane</keyword>
<dbReference type="Proteomes" id="UP000466848">
    <property type="component" value="Chromosome"/>
</dbReference>
<evidence type="ECO:0000256" key="1">
    <source>
        <dbReference type="ARBA" id="ARBA00007257"/>
    </source>
</evidence>
<feature type="region of interest" description="Disordered" evidence="4">
    <location>
        <begin position="1430"/>
        <end position="1462"/>
    </location>
</feature>
<sequence>MRRRERNPAAPIAFTLVLLLLFSLIPPPIAYADMSGKDVTNIVTVTASKVSQGGEEITDGVLDYTKDIVISYSLAFPVLGDNPSNTDPSTYVVGGDGCTMPLPNNLVLSNTAAQEAKQGSETVGNVTFGGTKAAIIFTNIVNYEEADPRENFSANFNATLKLDESLIKDEGGTYTVTILDKDYTIVVPAKPVTINGNKSGTVDLANKVVNWKVKVSAVQGSTGLSMNGYTFEDELNTSDKAYIPGSFKIGKIDDRDAASQVADSSVYDSNTKKLSYAFTDDTYTGDNYIFFQTAILDSMLYTTNQQNISNTATITTGSSIVAKELSGKAGFKMSWITKSGKVVDGSQGSDTEYKPENRRIQWEITANPNFAGINGATIADQLPEGLEYVDGSATVQYRTTSSAAWSTVATSAAVVSATNPLIFNLGNDLSGKEVRILFETKVISTDESSEIKNFTNAASLKGTGISAPGGLKSDGVTVGIGMKPISKSAGSSYDKADHKIHWTVNVDTKKQTYGGNLRVMELLVYANSAFTTSGIEIESPEGATGLTTITNLDVSKLTASYNQRYVTNSFIGSGLKVTVHTIKDSSGKAVADVLVITQADESALDSAKAHNFTYDTLITNPDIYASNNGGTLKNTATLFSDSSVITSAEAQKTVSSDMLKKSVLNGGFDYIDKSATFRIEVNNNGLTDATRDETTVDGTALGNLKVTDTLPAGWEFKEISGSAFILKNNSGNVISDYSSILTYEGITKGTDSTPEAMTFIFKKLDKPYWIEVKAGPKEVLLNDYFAENLTSTAWNSVAMTNEHYSSSSNPTDTAKVTIISKILSKVYGKDIPTKGALTWTVNYKPYEMEHLGEYITDKLPAGLDLRLNAQGNLDLANGNITVTKLTLKQDGTYEDGEALTQGALATYIAYDNTKRILTFTLPDTHQAYRLMYVTDITGNPGTNLTNKVSLYGKDIMAEEEEQSYVVAQADADATFLRGGLIKISKKDISSKLLTGAVFTLYAKDTMKIIKEGIYDAQGLIQLRTITPGEYILKETKAPTGYKLTEKEWAVSIVTDSATGKVITSIDGNTDGNALKTLDVVNFQEGTVGNLNITKTVTGSEGEQDKEFEFTLNLGDNSTYDYQKSDGTSGKIHNGEKFTLKGGQSINIMNITKDISYSVSETDYADAGYVTSATNATGSIQVDQTVQVAFTNSKNSAGLTIGKTVAGNKGDQEKSFDFTLHLTNSAVNVATRPFQYDKYDGTDKIGDGTIVNGGTVSLKHGETITIADIPAGTAYGVTEKDYRADGYLTTAVGENGTITDETKSYTASFTNTRDIGQLMISKTVTGNQGDKNKEFNFTLSLMNTSLDVAVKLFDYVKSDSATGNTTNGSIASGGIVTLAHGQTITIADIPAGTDYTVAEEDYTAVGYKTTATGDHGTIVIDGNTAAFINDNHKSSGGGGGGGTTTPGGVTPEKPSTTPGGITTDEAITTTKEAITTPEAVVPEIIPGSIKIIKVDGDNTSDTLAGAVFVLLNENRQVVRTLTTDGNGEALFDGLDVGSKYFLYERTAPNGYKASEKVYSFHLSEKSGKTALEIQFKNYRNDSVNISEIEDDDIPLGWIIEEEDIPLAQLIDEGVPTGALDDTPKTGREFMAMELMMSLMILSAIGALLTEAVRRKKAKIINK</sequence>
<dbReference type="EMBL" id="CP048649">
    <property type="protein sequence ID" value="QIB69343.1"/>
    <property type="molecule type" value="Genomic_DNA"/>
</dbReference>
<dbReference type="SUPFAM" id="SSF49478">
    <property type="entry name" value="Cna protein B-type domain"/>
    <property type="match status" value="2"/>
</dbReference>
<dbReference type="InterPro" id="IPR013783">
    <property type="entry name" value="Ig-like_fold"/>
</dbReference>
<keyword evidence="9" id="KW-1185">Reference proteome</keyword>
<evidence type="ECO:0000313" key="9">
    <source>
        <dbReference type="Proteomes" id="UP000466848"/>
    </source>
</evidence>